<reference evidence="2" key="2">
    <citation type="journal article" date="2015" name="Data Brief">
        <title>Shoot transcriptome of the giant reed, Arundo donax.</title>
        <authorList>
            <person name="Barrero R.A."/>
            <person name="Guerrero F.D."/>
            <person name="Moolhuijzen P."/>
            <person name="Goolsby J.A."/>
            <person name="Tidwell J."/>
            <person name="Bellgard S.E."/>
            <person name="Bellgard M.I."/>
        </authorList>
    </citation>
    <scope>NUCLEOTIDE SEQUENCE</scope>
    <source>
        <tissue evidence="2">Shoot tissue taken approximately 20 cm above the soil surface</tissue>
    </source>
</reference>
<feature type="transmembrane region" description="Helical" evidence="1">
    <location>
        <begin position="20"/>
        <end position="49"/>
    </location>
</feature>
<name>A0A0A9FVE9_ARUDO</name>
<dbReference type="EMBL" id="GBRH01183605">
    <property type="protein sequence ID" value="JAE14291.1"/>
    <property type="molecule type" value="Transcribed_RNA"/>
</dbReference>
<keyword evidence="1" id="KW-1133">Transmembrane helix</keyword>
<keyword evidence="1" id="KW-0812">Transmembrane</keyword>
<evidence type="ECO:0000313" key="2">
    <source>
        <dbReference type="EMBL" id="JAE14291.1"/>
    </source>
</evidence>
<proteinExistence type="predicted"/>
<dbReference type="AlphaFoldDB" id="A0A0A9FVE9"/>
<organism evidence="2">
    <name type="scientific">Arundo donax</name>
    <name type="common">Giant reed</name>
    <name type="synonym">Donax arundinaceus</name>
    <dbReference type="NCBI Taxonomy" id="35708"/>
    <lineage>
        <taxon>Eukaryota</taxon>
        <taxon>Viridiplantae</taxon>
        <taxon>Streptophyta</taxon>
        <taxon>Embryophyta</taxon>
        <taxon>Tracheophyta</taxon>
        <taxon>Spermatophyta</taxon>
        <taxon>Magnoliopsida</taxon>
        <taxon>Liliopsida</taxon>
        <taxon>Poales</taxon>
        <taxon>Poaceae</taxon>
        <taxon>PACMAD clade</taxon>
        <taxon>Arundinoideae</taxon>
        <taxon>Arundineae</taxon>
        <taxon>Arundo</taxon>
    </lineage>
</organism>
<sequence length="61" mass="6697">MAMGQTTSTFVQDLDIQLPIIPIMLIVLLMLSFEGLIVVIDTLLGLWVVDLTTFSTAIAIF</sequence>
<reference evidence="2" key="1">
    <citation type="submission" date="2014-09" db="EMBL/GenBank/DDBJ databases">
        <authorList>
            <person name="Magalhaes I.L.F."/>
            <person name="Oliveira U."/>
            <person name="Santos F.R."/>
            <person name="Vidigal T.H.D.A."/>
            <person name="Brescovit A.D."/>
            <person name="Santos A.J."/>
        </authorList>
    </citation>
    <scope>NUCLEOTIDE SEQUENCE</scope>
    <source>
        <tissue evidence="2">Shoot tissue taken approximately 20 cm above the soil surface</tissue>
    </source>
</reference>
<keyword evidence="1" id="KW-0472">Membrane</keyword>
<evidence type="ECO:0000256" key="1">
    <source>
        <dbReference type="SAM" id="Phobius"/>
    </source>
</evidence>
<accession>A0A0A9FVE9</accession>
<protein>
    <submittedName>
        <fullName evidence="2">Uncharacterized protein</fullName>
    </submittedName>
</protein>